<evidence type="ECO:0000256" key="1">
    <source>
        <dbReference type="ARBA" id="ARBA00005432"/>
    </source>
</evidence>
<dbReference type="PANTHER" id="PTHR10291">
    <property type="entry name" value="DEHYDRODOLICHYL DIPHOSPHATE SYNTHASE FAMILY MEMBER"/>
    <property type="match status" value="1"/>
</dbReference>
<evidence type="ECO:0000313" key="4">
    <source>
        <dbReference type="EMBL" id="KAJ5494030.1"/>
    </source>
</evidence>
<comment type="similarity">
    <text evidence="1 3">Belongs to the UPP synthase family.</text>
</comment>
<dbReference type="InterPro" id="IPR036424">
    <property type="entry name" value="UPP_synth-like_sf"/>
</dbReference>
<gene>
    <name evidence="4" type="ORF">N7463_010117</name>
</gene>
<dbReference type="SUPFAM" id="SSF64005">
    <property type="entry name" value="Undecaprenyl diphosphate synthase"/>
    <property type="match status" value="1"/>
</dbReference>
<dbReference type="GO" id="GO:1904423">
    <property type="term" value="C:dehydrodolichyl diphosphate synthase complex"/>
    <property type="evidence" value="ECO:0007669"/>
    <property type="project" value="TreeGrafter"/>
</dbReference>
<dbReference type="InterPro" id="IPR001441">
    <property type="entry name" value="UPP_synth-like"/>
</dbReference>
<dbReference type="EC" id="2.5.1.-" evidence="3"/>
<dbReference type="GO" id="GO:0005783">
    <property type="term" value="C:endoplasmic reticulum"/>
    <property type="evidence" value="ECO:0007669"/>
    <property type="project" value="TreeGrafter"/>
</dbReference>
<dbReference type="PANTHER" id="PTHR10291:SF43">
    <property type="entry name" value="DEHYDRODOLICHYL DIPHOSPHATE SYNTHASE COMPLEX SUBUNIT DHDDS"/>
    <property type="match status" value="1"/>
</dbReference>
<evidence type="ECO:0000256" key="3">
    <source>
        <dbReference type="RuleBase" id="RU363018"/>
    </source>
</evidence>
<dbReference type="InterPro" id="IPR018520">
    <property type="entry name" value="UPP_synth-like_CS"/>
</dbReference>
<sequence>MPFSQFIKWLAEPVITYIRGFLLNTIRQGPIPKHVAFIMDGNRRYARERDLPIVDGHKCGMESLMKILDEGFECGIEVITVYGFSLENFHRPKEQVHDLMVLLKEFASQFAPQSPLVRKYDLKLRVVGRAELLEEDSRKIIQETADRLKNNRGKLFNVCLAYTARDEITTAISKAVTGCVSIGEITAKTLSDNMFIGSPTPDLLIRSSGVHRLSDFLLWQCHQNTEIEIVDVKWPEFGVRDMGLILLKWQRRRKS</sequence>
<dbReference type="GO" id="GO:0005811">
    <property type="term" value="C:lipid droplet"/>
    <property type="evidence" value="ECO:0007669"/>
    <property type="project" value="TreeGrafter"/>
</dbReference>
<reference evidence="4" key="2">
    <citation type="journal article" date="2023" name="IMA Fungus">
        <title>Comparative genomic study of the Penicillium genus elucidates a diverse pangenome and 15 lateral gene transfer events.</title>
        <authorList>
            <person name="Petersen C."/>
            <person name="Sorensen T."/>
            <person name="Nielsen M.R."/>
            <person name="Sondergaard T.E."/>
            <person name="Sorensen J.L."/>
            <person name="Fitzpatrick D.A."/>
            <person name="Frisvad J.C."/>
            <person name="Nielsen K.L."/>
        </authorList>
    </citation>
    <scope>NUCLEOTIDE SEQUENCE</scope>
    <source>
        <strain evidence="4">IBT 29495</strain>
    </source>
</reference>
<dbReference type="Proteomes" id="UP001149954">
    <property type="component" value="Unassembled WGS sequence"/>
</dbReference>
<dbReference type="CDD" id="cd00475">
    <property type="entry name" value="Cis_IPPS"/>
    <property type="match status" value="1"/>
</dbReference>
<evidence type="ECO:0000313" key="5">
    <source>
        <dbReference type="Proteomes" id="UP001149954"/>
    </source>
</evidence>
<accession>A0A9W9XK51</accession>
<name>A0A9W9XK51_9EURO</name>
<protein>
    <recommendedName>
        <fullName evidence="3">Alkyl transferase</fullName>
        <ecNumber evidence="3">2.5.1.-</ecNumber>
    </recommendedName>
</protein>
<reference evidence="4" key="1">
    <citation type="submission" date="2022-12" db="EMBL/GenBank/DDBJ databases">
        <authorList>
            <person name="Petersen C."/>
        </authorList>
    </citation>
    <scope>NUCLEOTIDE SEQUENCE</scope>
    <source>
        <strain evidence="4">IBT 29495</strain>
    </source>
</reference>
<dbReference type="OrthoDB" id="4173905at2759"/>
<organism evidence="4 5">
    <name type="scientific">Penicillium fimorum</name>
    <dbReference type="NCBI Taxonomy" id="1882269"/>
    <lineage>
        <taxon>Eukaryota</taxon>
        <taxon>Fungi</taxon>
        <taxon>Dikarya</taxon>
        <taxon>Ascomycota</taxon>
        <taxon>Pezizomycotina</taxon>
        <taxon>Eurotiomycetes</taxon>
        <taxon>Eurotiomycetidae</taxon>
        <taxon>Eurotiales</taxon>
        <taxon>Aspergillaceae</taxon>
        <taxon>Penicillium</taxon>
    </lineage>
</organism>
<dbReference type="Pfam" id="PF01255">
    <property type="entry name" value="Prenyltransf"/>
    <property type="match status" value="1"/>
</dbReference>
<dbReference type="PROSITE" id="PS01066">
    <property type="entry name" value="UPP_SYNTHASE"/>
    <property type="match status" value="1"/>
</dbReference>
<evidence type="ECO:0000256" key="2">
    <source>
        <dbReference type="ARBA" id="ARBA00022679"/>
    </source>
</evidence>
<keyword evidence="2 3" id="KW-0808">Transferase</keyword>
<comment type="caution">
    <text evidence="4">The sequence shown here is derived from an EMBL/GenBank/DDBJ whole genome shotgun (WGS) entry which is preliminary data.</text>
</comment>
<dbReference type="GO" id="GO:0045547">
    <property type="term" value="F:ditrans,polycis-polyprenyl diphosphate synthase [(2E,6E)-farnesyl diphosphate specific] activity"/>
    <property type="evidence" value="ECO:0007669"/>
    <property type="project" value="TreeGrafter"/>
</dbReference>
<keyword evidence="5" id="KW-1185">Reference proteome</keyword>
<dbReference type="GO" id="GO:0016020">
    <property type="term" value="C:membrane"/>
    <property type="evidence" value="ECO:0007669"/>
    <property type="project" value="TreeGrafter"/>
</dbReference>
<dbReference type="Gene3D" id="3.40.1180.10">
    <property type="entry name" value="Decaprenyl diphosphate synthase-like"/>
    <property type="match status" value="1"/>
</dbReference>
<dbReference type="EMBL" id="JAPWDS010000006">
    <property type="protein sequence ID" value="KAJ5494030.1"/>
    <property type="molecule type" value="Genomic_DNA"/>
</dbReference>
<dbReference type="AlphaFoldDB" id="A0A9W9XK51"/>
<proteinExistence type="inferred from homology"/>
<dbReference type="GO" id="GO:0016094">
    <property type="term" value="P:polyprenol biosynthetic process"/>
    <property type="evidence" value="ECO:0007669"/>
    <property type="project" value="TreeGrafter"/>
</dbReference>
<dbReference type="NCBIfam" id="TIGR00055">
    <property type="entry name" value="uppS"/>
    <property type="match status" value="1"/>
</dbReference>